<keyword evidence="10" id="KW-1133">Transmembrane helix</keyword>
<evidence type="ECO:0000256" key="3">
    <source>
        <dbReference type="ARBA" id="ARBA00022801"/>
    </source>
</evidence>
<evidence type="ECO:0000256" key="10">
    <source>
        <dbReference type="SAM" id="Phobius"/>
    </source>
</evidence>
<keyword evidence="10" id="KW-0472">Membrane</keyword>
<evidence type="ECO:0000256" key="5">
    <source>
        <dbReference type="ARBA" id="ARBA00022984"/>
    </source>
</evidence>
<dbReference type="GO" id="GO:0006508">
    <property type="term" value="P:proteolysis"/>
    <property type="evidence" value="ECO:0007669"/>
    <property type="project" value="InterPro"/>
</dbReference>
<dbReference type="SUPFAM" id="SSF56601">
    <property type="entry name" value="beta-lactamase/transpeptidase-like"/>
    <property type="match status" value="1"/>
</dbReference>
<dbReference type="Proteomes" id="UP000178873">
    <property type="component" value="Unassembled WGS sequence"/>
</dbReference>
<feature type="active site" description="Acyl-ester intermediate" evidence="7">
    <location>
        <position position="97"/>
    </location>
</feature>
<proteinExistence type="inferred from homology"/>
<dbReference type="PROSITE" id="PS51257">
    <property type="entry name" value="PROKAR_LIPOPROTEIN"/>
    <property type="match status" value="1"/>
</dbReference>
<dbReference type="PANTHER" id="PTHR21581:SF6">
    <property type="entry name" value="TRAFFICKING PROTEIN PARTICLE COMPLEX SUBUNIT 12"/>
    <property type="match status" value="1"/>
</dbReference>
<keyword evidence="4" id="KW-0133">Cell shape</keyword>
<feature type="binding site" evidence="8">
    <location>
        <position position="273"/>
    </location>
    <ligand>
        <name>substrate</name>
    </ligand>
</feature>
<dbReference type="Gene3D" id="3.40.710.10">
    <property type="entry name" value="DD-peptidase/beta-lactamase superfamily"/>
    <property type="match status" value="1"/>
</dbReference>
<dbReference type="STRING" id="1802301.A2664_03365"/>
<dbReference type="PRINTS" id="PR00725">
    <property type="entry name" value="DADACBPTASE1"/>
</dbReference>
<evidence type="ECO:0000259" key="11">
    <source>
        <dbReference type="Pfam" id="PF00768"/>
    </source>
</evidence>
<evidence type="ECO:0000256" key="2">
    <source>
        <dbReference type="ARBA" id="ARBA00022729"/>
    </source>
</evidence>
<feature type="transmembrane region" description="Helical" evidence="10">
    <location>
        <begin position="12"/>
        <end position="34"/>
    </location>
</feature>
<evidence type="ECO:0000256" key="7">
    <source>
        <dbReference type="PIRSR" id="PIRSR618044-1"/>
    </source>
</evidence>
<feature type="active site" description="Proton acceptor" evidence="7">
    <location>
        <position position="100"/>
    </location>
</feature>
<evidence type="ECO:0000256" key="1">
    <source>
        <dbReference type="ARBA" id="ARBA00007164"/>
    </source>
</evidence>
<evidence type="ECO:0000256" key="8">
    <source>
        <dbReference type="PIRSR" id="PIRSR618044-2"/>
    </source>
</evidence>
<dbReference type="Pfam" id="PF00768">
    <property type="entry name" value="Peptidase_S11"/>
    <property type="match status" value="1"/>
</dbReference>
<feature type="active site" evidence="7">
    <location>
        <position position="149"/>
    </location>
</feature>
<organism evidence="12 13">
    <name type="scientific">Candidatus Taylorbacteria bacterium RIFCSPHIGHO2_01_FULL_46_22b</name>
    <dbReference type="NCBI Taxonomy" id="1802301"/>
    <lineage>
        <taxon>Bacteria</taxon>
        <taxon>Candidatus Tayloriibacteriota</taxon>
    </lineage>
</organism>
<evidence type="ECO:0000256" key="4">
    <source>
        <dbReference type="ARBA" id="ARBA00022960"/>
    </source>
</evidence>
<dbReference type="GO" id="GO:0071555">
    <property type="term" value="P:cell wall organization"/>
    <property type="evidence" value="ECO:0007669"/>
    <property type="project" value="UniProtKB-KW"/>
</dbReference>
<evidence type="ECO:0000313" key="13">
    <source>
        <dbReference type="Proteomes" id="UP000178873"/>
    </source>
</evidence>
<protein>
    <recommendedName>
        <fullName evidence="11">Peptidase S11 D-alanyl-D-alanine carboxypeptidase A N-terminal domain-containing protein</fullName>
    </recommendedName>
</protein>
<dbReference type="GO" id="GO:0008360">
    <property type="term" value="P:regulation of cell shape"/>
    <property type="evidence" value="ECO:0007669"/>
    <property type="project" value="UniProtKB-KW"/>
</dbReference>
<reference evidence="12 13" key="1">
    <citation type="journal article" date="2016" name="Nat. Commun.">
        <title>Thousands of microbial genomes shed light on interconnected biogeochemical processes in an aquifer system.</title>
        <authorList>
            <person name="Anantharaman K."/>
            <person name="Brown C.T."/>
            <person name="Hug L.A."/>
            <person name="Sharon I."/>
            <person name="Castelle C.J."/>
            <person name="Probst A.J."/>
            <person name="Thomas B.C."/>
            <person name="Singh A."/>
            <person name="Wilkins M.J."/>
            <person name="Karaoz U."/>
            <person name="Brodie E.L."/>
            <person name="Williams K.H."/>
            <person name="Hubbard S.S."/>
            <person name="Banfield J.F."/>
        </authorList>
    </citation>
    <scope>NUCLEOTIDE SEQUENCE [LARGE SCALE GENOMIC DNA]</scope>
</reference>
<keyword evidence="5" id="KW-0573">Peptidoglycan synthesis</keyword>
<dbReference type="EMBL" id="MHRF01000013">
    <property type="protein sequence ID" value="OHA17634.1"/>
    <property type="molecule type" value="Genomic_DNA"/>
</dbReference>
<keyword evidence="2" id="KW-0732">Signal</keyword>
<dbReference type="InterPro" id="IPR012338">
    <property type="entry name" value="Beta-lactam/transpept-like"/>
</dbReference>
<evidence type="ECO:0000256" key="9">
    <source>
        <dbReference type="RuleBase" id="RU004016"/>
    </source>
</evidence>
<name>A0A1G2M1J2_9BACT</name>
<dbReference type="AlphaFoldDB" id="A0A1G2M1J2"/>
<keyword evidence="3" id="KW-0378">Hydrolase</keyword>
<comment type="caution">
    <text evidence="12">The sequence shown here is derived from an EMBL/GenBank/DDBJ whole genome shotgun (WGS) entry which is preliminary data.</text>
</comment>
<dbReference type="GO" id="GO:0009002">
    <property type="term" value="F:serine-type D-Ala-D-Ala carboxypeptidase activity"/>
    <property type="evidence" value="ECO:0007669"/>
    <property type="project" value="InterPro"/>
</dbReference>
<evidence type="ECO:0000256" key="6">
    <source>
        <dbReference type="ARBA" id="ARBA00023316"/>
    </source>
</evidence>
<evidence type="ECO:0000313" key="12">
    <source>
        <dbReference type="EMBL" id="OHA17634.1"/>
    </source>
</evidence>
<dbReference type="InterPro" id="IPR018044">
    <property type="entry name" value="Peptidase_S11"/>
</dbReference>
<dbReference type="InterPro" id="IPR001967">
    <property type="entry name" value="Peptidase_S11_N"/>
</dbReference>
<gene>
    <name evidence="12" type="ORF">A2664_03365</name>
</gene>
<keyword evidence="10" id="KW-0812">Transmembrane</keyword>
<dbReference type="GO" id="GO:0009252">
    <property type="term" value="P:peptidoglycan biosynthetic process"/>
    <property type="evidence" value="ECO:0007669"/>
    <property type="project" value="UniProtKB-KW"/>
</dbReference>
<feature type="domain" description="Peptidase S11 D-alanyl-D-alanine carboxypeptidase A N-terminal" evidence="11">
    <location>
        <begin position="67"/>
        <end position="288"/>
    </location>
</feature>
<dbReference type="PANTHER" id="PTHR21581">
    <property type="entry name" value="D-ALANYL-D-ALANINE CARBOXYPEPTIDASE"/>
    <property type="match status" value="1"/>
</dbReference>
<sequence>MNQKYENPVPLWLINLTSFCVTTTLLMGCFIFYATLSIHAAQTRAAQYTTELPILSTLKDNPFDKVALSAKSAIVYNAKTGEVVYGNQEEVQLPLASLTKLMTALVAAETLPPFTRIAIVPLSKDADPRLRQGEQWSLEDLIAYTLISSSNSGAESIASVAGAFLEGEGTIKYASTSRQTFVDAMNQSALQLGLAQTYYLNSTGLDTNGNLGGAYGSAKDTAILFSYLLEQHPDLLTTTTLVEETFRDSDGRAVLGKNTNVVLSQIPGILGSKTGLTDLAGGNLVIAFDASFGEPFVVAVLGSTEESRFTDIQQLVNATIEYLGAPLRLNALSDCMPESVCAL</sequence>
<accession>A0A1G2M1J2</accession>
<comment type="similarity">
    <text evidence="1 9">Belongs to the peptidase S11 family.</text>
</comment>
<keyword evidence="6" id="KW-0961">Cell wall biogenesis/degradation</keyword>